<keyword evidence="2" id="KW-1185">Reference proteome</keyword>
<name>A0ABT8AH79_9HYPH</name>
<organism evidence="1 2">
    <name type="scientific">Methylobacterium longum</name>
    <dbReference type="NCBI Taxonomy" id="767694"/>
    <lineage>
        <taxon>Bacteria</taxon>
        <taxon>Pseudomonadati</taxon>
        <taxon>Pseudomonadota</taxon>
        <taxon>Alphaproteobacteria</taxon>
        <taxon>Hyphomicrobiales</taxon>
        <taxon>Methylobacteriaceae</taxon>
        <taxon>Methylobacterium</taxon>
    </lineage>
</organism>
<gene>
    <name evidence="1" type="ORF">QWZ18_00780</name>
</gene>
<evidence type="ECO:0000313" key="2">
    <source>
        <dbReference type="Proteomes" id="UP001244297"/>
    </source>
</evidence>
<dbReference type="Proteomes" id="UP001244297">
    <property type="component" value="Unassembled WGS sequence"/>
</dbReference>
<dbReference type="EMBL" id="JAUFPT010000001">
    <property type="protein sequence ID" value="MDN3569154.1"/>
    <property type="molecule type" value="Genomic_DNA"/>
</dbReference>
<proteinExistence type="predicted"/>
<reference evidence="2" key="1">
    <citation type="journal article" date="2019" name="Int. J. Syst. Evol. Microbiol.">
        <title>The Global Catalogue of Microorganisms (GCM) 10K type strain sequencing project: providing services to taxonomists for standard genome sequencing and annotation.</title>
        <authorList>
            <consortium name="The Broad Institute Genomics Platform"/>
            <consortium name="The Broad Institute Genome Sequencing Center for Infectious Disease"/>
            <person name="Wu L."/>
            <person name="Ma J."/>
        </authorList>
    </citation>
    <scope>NUCLEOTIDE SEQUENCE [LARGE SCALE GENOMIC DNA]</scope>
    <source>
        <strain evidence="2">CECT 7806</strain>
    </source>
</reference>
<comment type="caution">
    <text evidence="1">The sequence shown here is derived from an EMBL/GenBank/DDBJ whole genome shotgun (WGS) entry which is preliminary data.</text>
</comment>
<evidence type="ECO:0000313" key="1">
    <source>
        <dbReference type="EMBL" id="MDN3569154.1"/>
    </source>
</evidence>
<sequence length="72" mass="7429">MGEASEIGLPGGPQVTIVRSRTETGERVEAAVAVGPSRARALLTTERPSVAGRDVRVVDAEALLASLEGETD</sequence>
<protein>
    <recommendedName>
        <fullName evidence="3">RCK C-terminal domain-containing protein</fullName>
    </recommendedName>
</protein>
<dbReference type="RefSeq" id="WP_238286476.1">
    <property type="nucleotide sequence ID" value="NZ_BPQS01000006.1"/>
</dbReference>
<accession>A0ABT8AH79</accession>
<evidence type="ECO:0008006" key="3">
    <source>
        <dbReference type="Google" id="ProtNLM"/>
    </source>
</evidence>